<dbReference type="SUPFAM" id="SSF53756">
    <property type="entry name" value="UDP-Glycosyltransferase/glycogen phosphorylase"/>
    <property type="match status" value="1"/>
</dbReference>
<keyword evidence="1 4" id="KW-0328">Glycosyltransferase</keyword>
<dbReference type="EMBL" id="CADCUH010000037">
    <property type="protein sequence ID" value="CAA9326654.1"/>
    <property type="molecule type" value="Genomic_DNA"/>
</dbReference>
<protein>
    <submittedName>
        <fullName evidence="4">Phosphatidylinositol alpha-mannosyltransferase</fullName>
        <ecNumber evidence="4">2.4.1.57</ecNumber>
    </submittedName>
</protein>
<dbReference type="CDD" id="cd03801">
    <property type="entry name" value="GT4_PimA-like"/>
    <property type="match status" value="1"/>
</dbReference>
<dbReference type="Gene3D" id="3.40.50.2000">
    <property type="entry name" value="Glycogen Phosphorylase B"/>
    <property type="match status" value="2"/>
</dbReference>
<dbReference type="PANTHER" id="PTHR45947:SF3">
    <property type="entry name" value="SULFOQUINOVOSYL TRANSFERASE SQD2"/>
    <property type="match status" value="1"/>
</dbReference>
<keyword evidence="2 4" id="KW-0808">Transferase</keyword>
<dbReference type="Pfam" id="PF13439">
    <property type="entry name" value="Glyco_transf_4"/>
    <property type="match status" value="1"/>
</dbReference>
<feature type="domain" description="Glycosyltransferase subfamily 4-like N-terminal" evidence="3">
    <location>
        <begin position="18"/>
        <end position="180"/>
    </location>
</feature>
<dbReference type="GO" id="GO:0016758">
    <property type="term" value="F:hexosyltransferase activity"/>
    <property type="evidence" value="ECO:0007669"/>
    <property type="project" value="TreeGrafter"/>
</dbReference>
<dbReference type="PANTHER" id="PTHR45947">
    <property type="entry name" value="SULFOQUINOVOSYL TRANSFERASE SQD2"/>
    <property type="match status" value="1"/>
</dbReference>
<evidence type="ECO:0000256" key="1">
    <source>
        <dbReference type="ARBA" id="ARBA00022676"/>
    </source>
</evidence>
<dbReference type="InterPro" id="IPR028098">
    <property type="entry name" value="Glyco_trans_4-like_N"/>
</dbReference>
<evidence type="ECO:0000256" key="2">
    <source>
        <dbReference type="ARBA" id="ARBA00022679"/>
    </source>
</evidence>
<name>A0A6J4L9D8_9ACTN</name>
<dbReference type="AlphaFoldDB" id="A0A6J4L9D8"/>
<dbReference type="EC" id="2.4.1.57" evidence="4"/>
<dbReference type="InterPro" id="IPR050194">
    <property type="entry name" value="Glycosyltransferase_grp1"/>
</dbReference>
<dbReference type="GO" id="GO:1901137">
    <property type="term" value="P:carbohydrate derivative biosynthetic process"/>
    <property type="evidence" value="ECO:0007669"/>
    <property type="project" value="UniProtKB-ARBA"/>
</dbReference>
<evidence type="ECO:0000313" key="4">
    <source>
        <dbReference type="EMBL" id="CAA9326654.1"/>
    </source>
</evidence>
<sequence length="395" mass="41082">MSAGVRIGLVCPYSLDVPGGVQNHVLGLASTLSRRGHHVAVLAPGGRGGRGAPPLPAYVTTTGRAVPVRHNGSVARVAFGPVTAARVRRWLDVGRFDLVHLHEPATPSPSVLALWAARPPVVATFHTAQERGWALGTSAATVLRPGLRKIAAHVAVSEAAGHTLERYLRVDPVVVPNGIDRGAFSSPGRTPPVGARVGGNSGGADRPGPALLFLGRIDEPRKGLGVLLEALPTVLEQHPGVRLTVVGPGTAPTLCGAVADRVRFTGPVDEREKAALLAGADVLVAPNTGGESFGIVLAEAMAAGTAVAASDLAAFRAVLQQGRCGLLFPPGDADALATVVDRLLREPGLRRDVVRRGRTASAAYDWGRVTDRLEQVYADVLRVRPGTGPRRRMGP</sequence>
<dbReference type="Pfam" id="PF13692">
    <property type="entry name" value="Glyco_trans_1_4"/>
    <property type="match status" value="1"/>
</dbReference>
<gene>
    <name evidence="4" type="ORF">AVDCRST_MAG36-704</name>
</gene>
<organism evidence="4">
    <name type="scientific">uncultured Nocardioidaceae bacterium</name>
    <dbReference type="NCBI Taxonomy" id="253824"/>
    <lineage>
        <taxon>Bacteria</taxon>
        <taxon>Bacillati</taxon>
        <taxon>Actinomycetota</taxon>
        <taxon>Actinomycetes</taxon>
        <taxon>Propionibacteriales</taxon>
        <taxon>Nocardioidaceae</taxon>
        <taxon>environmental samples</taxon>
    </lineage>
</organism>
<accession>A0A6J4L9D8</accession>
<reference evidence="4" key="1">
    <citation type="submission" date="2020-02" db="EMBL/GenBank/DDBJ databases">
        <authorList>
            <person name="Meier V. D."/>
        </authorList>
    </citation>
    <scope>NUCLEOTIDE SEQUENCE</scope>
    <source>
        <strain evidence="4">AVDCRST_MAG36</strain>
    </source>
</reference>
<proteinExistence type="predicted"/>
<evidence type="ECO:0000259" key="3">
    <source>
        <dbReference type="Pfam" id="PF13439"/>
    </source>
</evidence>